<dbReference type="Pfam" id="PF13561">
    <property type="entry name" value="adh_short_C2"/>
    <property type="match status" value="1"/>
</dbReference>
<dbReference type="PANTHER" id="PTHR43943:SF2">
    <property type="entry name" value="DEHYDROGENASE_REDUCTASE 4"/>
    <property type="match status" value="1"/>
</dbReference>
<dbReference type="SUPFAM" id="SSF51735">
    <property type="entry name" value="NAD(P)-binding Rossmann-fold domains"/>
    <property type="match status" value="1"/>
</dbReference>
<dbReference type="PANTHER" id="PTHR43943">
    <property type="entry name" value="DEHYDROGENASE/REDUCTASE (SDR FAMILY) MEMBER 4"/>
    <property type="match status" value="1"/>
</dbReference>
<dbReference type="EMBL" id="UFQT01000164">
    <property type="protein sequence ID" value="SSX21056.1"/>
    <property type="molecule type" value="Genomic_DNA"/>
</dbReference>
<name>A0A336LSQ9_CULSO</name>
<comment type="similarity">
    <text evidence="1">Belongs to the short-chain dehydrogenases/reductases (SDR) family.</text>
</comment>
<dbReference type="Gene3D" id="3.40.50.720">
    <property type="entry name" value="NAD(P)-binding Rossmann-like Domain"/>
    <property type="match status" value="1"/>
</dbReference>
<dbReference type="PRINTS" id="PR00080">
    <property type="entry name" value="SDRFAMILY"/>
</dbReference>
<organism evidence="2">
    <name type="scientific">Culicoides sonorensis</name>
    <name type="common">Biting midge</name>
    <dbReference type="NCBI Taxonomy" id="179676"/>
    <lineage>
        <taxon>Eukaryota</taxon>
        <taxon>Metazoa</taxon>
        <taxon>Ecdysozoa</taxon>
        <taxon>Arthropoda</taxon>
        <taxon>Hexapoda</taxon>
        <taxon>Insecta</taxon>
        <taxon>Pterygota</taxon>
        <taxon>Neoptera</taxon>
        <taxon>Endopterygota</taxon>
        <taxon>Diptera</taxon>
        <taxon>Nematocera</taxon>
        <taxon>Chironomoidea</taxon>
        <taxon>Ceratopogonidae</taxon>
        <taxon>Ceratopogoninae</taxon>
        <taxon>Culicoides</taxon>
        <taxon>Monoculicoides</taxon>
    </lineage>
</organism>
<dbReference type="GO" id="GO:0004090">
    <property type="term" value="F:carbonyl reductase (NADPH) activity"/>
    <property type="evidence" value="ECO:0007669"/>
    <property type="project" value="TreeGrafter"/>
</dbReference>
<dbReference type="InterPro" id="IPR002347">
    <property type="entry name" value="SDR_fam"/>
</dbReference>
<evidence type="ECO:0000256" key="1">
    <source>
        <dbReference type="ARBA" id="ARBA00006484"/>
    </source>
</evidence>
<dbReference type="PRINTS" id="PR00081">
    <property type="entry name" value="GDHRDH"/>
</dbReference>
<dbReference type="VEuPathDB" id="VectorBase:CSON003502"/>
<accession>A0A336LSQ9</accession>
<sequence length="256" mass="27683">MTIFANLLGRTAIITGSSEGIGFAIAQRLGQHGANIVISSRKESNIEKAVSTLKSQNIPVLGIKCLVSHAKHRSRLIEKTLEHFGKIDILISNVAINTHTGPVLECSEQNWDRIFETNVKAMWQLSREVYPHFKRNGGGNIVLVSSVAGYQPLGSLIGAYSVSKTTLFGLTKVLSQELASDNIRVNCIAPGIVQTKFSKVLYDSPEAMKSALDMIPLKRLAIPDDISGAVAFLVSDDAKYITGETICITGGMATRL</sequence>
<dbReference type="NCBIfam" id="NF005559">
    <property type="entry name" value="PRK07231.1"/>
    <property type="match status" value="1"/>
</dbReference>
<evidence type="ECO:0000313" key="2">
    <source>
        <dbReference type="EMBL" id="SSX21056.1"/>
    </source>
</evidence>
<dbReference type="FunFam" id="3.40.50.720:FF:000084">
    <property type="entry name" value="Short-chain dehydrogenase reductase"/>
    <property type="match status" value="1"/>
</dbReference>
<dbReference type="OMA" id="SRKIDSC"/>
<proteinExistence type="inferred from homology"/>
<reference evidence="2" key="1">
    <citation type="submission" date="2018-07" db="EMBL/GenBank/DDBJ databases">
        <authorList>
            <person name="Quirk P.G."/>
            <person name="Krulwich T.A."/>
        </authorList>
    </citation>
    <scope>NUCLEOTIDE SEQUENCE</scope>
</reference>
<dbReference type="InterPro" id="IPR036291">
    <property type="entry name" value="NAD(P)-bd_dom_sf"/>
</dbReference>
<protein>
    <submittedName>
        <fullName evidence="2">CSON003502 protein</fullName>
    </submittedName>
</protein>
<dbReference type="AlphaFoldDB" id="A0A336LSQ9"/>
<gene>
    <name evidence="2" type="primary">CSON003502</name>
</gene>